<dbReference type="STRING" id="45851.BHV86_08860"/>
<dbReference type="InterPro" id="IPR045584">
    <property type="entry name" value="Pilin-like"/>
</dbReference>
<dbReference type="Pfam" id="PF07963">
    <property type="entry name" value="N_methyl"/>
    <property type="match status" value="1"/>
</dbReference>
<dbReference type="HOGENOM" id="CLU_719020_0_0_9"/>
<dbReference type="EMBL" id="ABWN01000033">
    <property type="protein sequence ID" value="EFF68014.1"/>
    <property type="molecule type" value="Genomic_DNA"/>
</dbReference>
<keyword evidence="2" id="KW-1185">Reference proteome</keyword>
<dbReference type="InterPro" id="IPR012902">
    <property type="entry name" value="N_methyl_site"/>
</dbReference>
<name>D4S1C4_9FIRM</name>
<organism evidence="1 2">
    <name type="scientific">Eshraghiella crossota DSM 2876</name>
    <dbReference type="NCBI Taxonomy" id="511680"/>
    <lineage>
        <taxon>Bacteria</taxon>
        <taxon>Bacillati</taxon>
        <taxon>Bacillota</taxon>
        <taxon>Clostridia</taxon>
        <taxon>Lachnospirales</taxon>
        <taxon>Lachnospiraceae</taxon>
        <taxon>Eshraghiella</taxon>
    </lineage>
</organism>
<dbReference type="SUPFAM" id="SSF54523">
    <property type="entry name" value="Pili subunits"/>
    <property type="match status" value="1"/>
</dbReference>
<sequence length="384" mass="42841">MMRHPRKAGKQNMGFSLVEVLVTLALISVLSIPLIQTFVNSARVNGKAKSMQNATDIAQSISEYFGAMPLDALKTAYKGKYTSMSDGRIVFTNIGDGINKDSDGVDYYKGSDTEKFYVSVIVDPTGYSKADKTGMNDYIRPGINNLNENSSITCRSKLEQYDTNIVNTFDEKGVKVTDKSKIVKKSVFTIYENESTVYAGKVEYKYYLDITYTYNNKNIEYKNIELGIGTVDKAGIAAPNLYIIYTPVLGMYGNENVAKDEITVKYRPDSEKADWEKPVNVYLVEQTVNYGSTEDTKVSLNKDNIKIECYNNSSESNKLGFYTNVAGWTGENSSLTEGGSSINKLYNVSVYIWKDKTDGMTIKADKTLDIADDYFTKVDSVKEG</sequence>
<dbReference type="NCBIfam" id="TIGR02532">
    <property type="entry name" value="IV_pilin_GFxxxE"/>
    <property type="match status" value="1"/>
</dbReference>
<reference evidence="1 2" key="1">
    <citation type="submission" date="2010-02" db="EMBL/GenBank/DDBJ databases">
        <authorList>
            <person name="Weinstock G."/>
            <person name="Sodergren E."/>
            <person name="Clifton S."/>
            <person name="Fulton L."/>
            <person name="Fulton B."/>
            <person name="Courtney L."/>
            <person name="Fronick C."/>
            <person name="Harrison M."/>
            <person name="Strong C."/>
            <person name="Farmer C."/>
            <person name="Delahaunty K."/>
            <person name="Markovic C."/>
            <person name="Hall O."/>
            <person name="Minx P."/>
            <person name="Tomlinson C."/>
            <person name="Mitreva M."/>
            <person name="Nelson J."/>
            <person name="Hou S."/>
            <person name="Wollam A."/>
            <person name="Pepin K.H."/>
            <person name="Johnson M."/>
            <person name="Bhonagiri V."/>
            <person name="Zhang X."/>
            <person name="Suruliraj S."/>
            <person name="Warren W."/>
            <person name="Chinwalla A."/>
            <person name="Mardis E.R."/>
            <person name="Wilson R.K."/>
        </authorList>
    </citation>
    <scope>NUCLEOTIDE SEQUENCE [LARGE SCALE GENOMIC DNA]</scope>
    <source>
        <strain evidence="1 2">DSM 2876</strain>
    </source>
</reference>
<protein>
    <submittedName>
        <fullName evidence="1">Prepilin-type cleavage/methylation N-terminal domain protein</fullName>
    </submittedName>
</protein>
<comment type="caution">
    <text evidence="1">The sequence shown here is derived from an EMBL/GenBank/DDBJ whole genome shotgun (WGS) entry which is preliminary data.</text>
</comment>
<accession>D4S1C4</accession>
<gene>
    <name evidence="1" type="ORF">BUTYVIB_01894</name>
</gene>
<evidence type="ECO:0000313" key="2">
    <source>
        <dbReference type="Proteomes" id="UP000006238"/>
    </source>
</evidence>
<dbReference type="Proteomes" id="UP000006238">
    <property type="component" value="Unassembled WGS sequence"/>
</dbReference>
<evidence type="ECO:0000313" key="1">
    <source>
        <dbReference type="EMBL" id="EFF68014.1"/>
    </source>
</evidence>
<proteinExistence type="predicted"/>
<dbReference type="AlphaFoldDB" id="D4S1C4"/>
<dbReference type="eggNOG" id="COG4967">
    <property type="taxonomic scope" value="Bacteria"/>
</dbReference>
<dbReference type="RefSeq" id="WP_005603762.1">
    <property type="nucleotide sequence ID" value="NZ_GG663524.1"/>
</dbReference>
<dbReference type="GeneID" id="98917964"/>